<evidence type="ECO:0000313" key="2">
    <source>
        <dbReference type="Proteomes" id="UP000011115"/>
    </source>
</evidence>
<proteinExistence type="predicted"/>
<dbReference type="EnsemblPlants" id="PGSC0003DMT400078816">
    <property type="protein sequence ID" value="PGSC0003DMT400078816"/>
    <property type="gene ID" value="PGSC0003DMG400030673"/>
</dbReference>
<name>M1D0S6_SOLTU</name>
<protein>
    <submittedName>
        <fullName evidence="1">Uncharacterized protein</fullName>
    </submittedName>
</protein>
<keyword evidence="2" id="KW-1185">Reference proteome</keyword>
<organism evidence="1 2">
    <name type="scientific">Solanum tuberosum</name>
    <name type="common">Potato</name>
    <dbReference type="NCBI Taxonomy" id="4113"/>
    <lineage>
        <taxon>Eukaryota</taxon>
        <taxon>Viridiplantae</taxon>
        <taxon>Streptophyta</taxon>
        <taxon>Embryophyta</taxon>
        <taxon>Tracheophyta</taxon>
        <taxon>Spermatophyta</taxon>
        <taxon>Magnoliopsida</taxon>
        <taxon>eudicotyledons</taxon>
        <taxon>Gunneridae</taxon>
        <taxon>Pentapetalae</taxon>
        <taxon>asterids</taxon>
        <taxon>lamiids</taxon>
        <taxon>Solanales</taxon>
        <taxon>Solanaceae</taxon>
        <taxon>Solanoideae</taxon>
        <taxon>Solaneae</taxon>
        <taxon>Solanum</taxon>
    </lineage>
</organism>
<dbReference type="Proteomes" id="UP000011115">
    <property type="component" value="Unassembled WGS sequence"/>
</dbReference>
<evidence type="ECO:0000313" key="1">
    <source>
        <dbReference type="EnsemblPlants" id="PGSC0003DMT400078816"/>
    </source>
</evidence>
<dbReference type="PaxDb" id="4113-PGSC0003DMT400078816"/>
<dbReference type="Gramene" id="PGSC0003DMT400078816">
    <property type="protein sequence ID" value="PGSC0003DMT400078816"/>
    <property type="gene ID" value="PGSC0003DMG400030673"/>
</dbReference>
<accession>M1D0S6</accession>
<reference evidence="2" key="1">
    <citation type="journal article" date="2011" name="Nature">
        <title>Genome sequence and analysis of the tuber crop potato.</title>
        <authorList>
            <consortium name="The Potato Genome Sequencing Consortium"/>
        </authorList>
    </citation>
    <scope>NUCLEOTIDE SEQUENCE [LARGE SCALE GENOMIC DNA]</scope>
    <source>
        <strain evidence="2">cv. DM1-3 516 R44</strain>
    </source>
</reference>
<sequence length="98" mass="11296">MIFFRERQVQLIATFRVNTIPNPKITSKVKPLRNSLMFNFQLYALDQELTLLMDSQSKDFIYLKDFSILGSQKLASDTHLPCLLIRIHKVTISPLNAG</sequence>
<dbReference type="AlphaFoldDB" id="M1D0S6"/>
<dbReference type="HOGENOM" id="CLU_2337658_0_0_1"/>
<reference evidence="1" key="2">
    <citation type="submission" date="2015-06" db="UniProtKB">
        <authorList>
            <consortium name="EnsemblPlants"/>
        </authorList>
    </citation>
    <scope>IDENTIFICATION</scope>
    <source>
        <strain evidence="1">DM1-3 516 R44</strain>
    </source>
</reference>
<dbReference type="InParanoid" id="M1D0S6"/>